<organism evidence="2 3">
    <name type="scientific">Companilactobacillus zhachilii</name>
    <dbReference type="NCBI Taxonomy" id="2304606"/>
    <lineage>
        <taxon>Bacteria</taxon>
        <taxon>Bacillati</taxon>
        <taxon>Bacillota</taxon>
        <taxon>Bacilli</taxon>
        <taxon>Lactobacillales</taxon>
        <taxon>Lactobacillaceae</taxon>
        <taxon>Companilactobacillus</taxon>
    </lineage>
</organism>
<dbReference type="Proteomes" id="UP000267208">
    <property type="component" value="Chromosome"/>
</dbReference>
<protein>
    <submittedName>
        <fullName evidence="2">Bacteriocin immunity protein</fullName>
    </submittedName>
</protein>
<dbReference type="InterPro" id="IPR023130">
    <property type="entry name" value="Ta0600-like_sf"/>
</dbReference>
<gene>
    <name evidence="2" type="ORF">D1B17_06525</name>
</gene>
<evidence type="ECO:0000313" key="2">
    <source>
        <dbReference type="EMBL" id="AYE38305.1"/>
    </source>
</evidence>
<dbReference type="GO" id="GO:0030153">
    <property type="term" value="P:bacteriocin immunity"/>
    <property type="evidence" value="ECO:0007669"/>
    <property type="project" value="UniProtKB-KW"/>
</dbReference>
<name>A0A386PTX9_9LACO</name>
<keyword evidence="3" id="KW-1185">Reference proteome</keyword>
<evidence type="ECO:0000313" key="3">
    <source>
        <dbReference type="Proteomes" id="UP000267208"/>
    </source>
</evidence>
<sequence length="104" mass="11686">MKKNLEDETFQIIDSMYNLLSSEKRDRQVLQILLKAGTALSKNVPPQIVATKTVNGFSLYVMTHKGESFGPEVNQGINELTRIARLAGYKWNSIGLGDLQVQFE</sequence>
<dbReference type="Gene3D" id="1.20.1440.50">
    <property type="entry name" value="Ta0600-like"/>
    <property type="match status" value="1"/>
</dbReference>
<evidence type="ECO:0000256" key="1">
    <source>
        <dbReference type="ARBA" id="ARBA00023025"/>
    </source>
</evidence>
<reference evidence="3" key="1">
    <citation type="submission" date="2018-08" db="EMBL/GenBank/DDBJ databases">
        <title>Genome of Lactobacillus sp. HBUAS52074.</title>
        <authorList>
            <person name="Guo Z."/>
            <person name="Zhang Z.D."/>
        </authorList>
    </citation>
    <scope>NUCLEOTIDE SEQUENCE [LARGE SCALE GENOMIC DNA]</scope>
    <source>
        <strain evidence="3">HBUAS52074</strain>
    </source>
</reference>
<dbReference type="AlphaFoldDB" id="A0A386PTX9"/>
<dbReference type="InterPro" id="IPR015046">
    <property type="entry name" value="LciA_Immunity-like"/>
</dbReference>
<dbReference type="KEGG" id="lzh:D1B17_06525"/>
<dbReference type="EMBL" id="CP031933">
    <property type="protein sequence ID" value="AYE38305.1"/>
    <property type="molecule type" value="Genomic_DNA"/>
</dbReference>
<keyword evidence="1" id="KW-0079">Bacteriocin immunity</keyword>
<dbReference type="Pfam" id="PF08951">
    <property type="entry name" value="EntA_Immun"/>
    <property type="match status" value="1"/>
</dbReference>
<proteinExistence type="predicted"/>
<accession>A0A386PTX9</accession>
<dbReference type="OrthoDB" id="2312786at2"/>
<dbReference type="RefSeq" id="WP_120142551.1">
    <property type="nucleotide sequence ID" value="NZ_CP031933.2"/>
</dbReference>